<feature type="transmembrane region" description="Helical" evidence="1">
    <location>
        <begin position="33"/>
        <end position="58"/>
    </location>
</feature>
<dbReference type="PATRIC" id="fig|81857.3.peg.463"/>
<protein>
    <submittedName>
        <fullName evidence="2">Uncharacterized protein</fullName>
    </submittedName>
</protein>
<proteinExistence type="predicted"/>
<sequence length="223" mass="25898">MKTYIRRKQLEVPIMKHFSFYKENVAQMSLKELFLWTLLTLFRTGPLFVAIILLVYTLPIENKAWSGLLCALAACVALILSPHRILWKKTRLQETWLIADPTAEELAQCAEQVDLENSLPQSLVDAYLDKPHAHWVQALQDYFGTHLLKIYADQIKPLVKELQALNQMKRQQHEAHLAAQMDPNADHSNKRWYNDQKNMIEIDAQRQKLIGKLCRIKEQGAIL</sequence>
<evidence type="ECO:0000313" key="4">
    <source>
        <dbReference type="Proteomes" id="UP000051645"/>
    </source>
</evidence>
<reference evidence="4 5" key="1">
    <citation type="journal article" date="2015" name="Genome Announc.">
        <title>Expanding the biotechnology potential of lactobacilli through comparative genomics of 213 strains and associated genera.</title>
        <authorList>
            <person name="Sun Z."/>
            <person name="Harris H.M."/>
            <person name="McCann A."/>
            <person name="Guo C."/>
            <person name="Argimon S."/>
            <person name="Zhang W."/>
            <person name="Yang X."/>
            <person name="Jeffery I.B."/>
            <person name="Cooney J.C."/>
            <person name="Kagawa T.F."/>
            <person name="Liu W."/>
            <person name="Song Y."/>
            <person name="Salvetti E."/>
            <person name="Wrobel A."/>
            <person name="Rasinkangas P."/>
            <person name="Parkhill J."/>
            <person name="Rea M.C."/>
            <person name="O'Sullivan O."/>
            <person name="Ritari J."/>
            <person name="Douillard F.P."/>
            <person name="Paul Ross R."/>
            <person name="Yang R."/>
            <person name="Briner A.E."/>
            <person name="Felis G.E."/>
            <person name="de Vos W.M."/>
            <person name="Barrangou R."/>
            <person name="Klaenhammer T.R."/>
            <person name="Caufield P.W."/>
            <person name="Cui Y."/>
            <person name="Zhang H."/>
            <person name="O'Toole P.W."/>
        </authorList>
    </citation>
    <scope>NUCLEOTIDE SEQUENCE [LARGE SCALE GENOMIC DNA]</scope>
    <source>
        <strain evidence="2 5">ATCC BAA-66</strain>
        <strain evidence="3 4">DSM 13344</strain>
    </source>
</reference>
<organism evidence="2 5">
    <name type="scientific">Lactobacillus selangorensis</name>
    <dbReference type="NCBI Taxonomy" id="81857"/>
    <lineage>
        <taxon>Bacteria</taxon>
        <taxon>Bacillati</taxon>
        <taxon>Bacillota</taxon>
        <taxon>Bacilli</taxon>
        <taxon>Lactobacillales</taxon>
        <taxon>Lactobacillaceae</taxon>
        <taxon>Lactobacillus</taxon>
    </lineage>
</organism>
<feature type="transmembrane region" description="Helical" evidence="1">
    <location>
        <begin position="64"/>
        <end position="81"/>
    </location>
</feature>
<dbReference type="EMBL" id="JQAT01000001">
    <property type="protein sequence ID" value="KRN29573.1"/>
    <property type="molecule type" value="Genomic_DNA"/>
</dbReference>
<dbReference type="AlphaFoldDB" id="A0A0R2FT70"/>
<keyword evidence="1" id="KW-1133">Transmembrane helix</keyword>
<keyword evidence="1" id="KW-0812">Transmembrane</keyword>
<dbReference type="Proteomes" id="UP000051751">
    <property type="component" value="Unassembled WGS sequence"/>
</dbReference>
<dbReference type="EMBL" id="JQAZ01000001">
    <property type="protein sequence ID" value="KRN33897.1"/>
    <property type="molecule type" value="Genomic_DNA"/>
</dbReference>
<keyword evidence="4" id="KW-1185">Reference proteome</keyword>
<evidence type="ECO:0000313" key="3">
    <source>
        <dbReference type="EMBL" id="KRN33897.1"/>
    </source>
</evidence>
<evidence type="ECO:0000313" key="5">
    <source>
        <dbReference type="Proteomes" id="UP000051751"/>
    </source>
</evidence>
<comment type="caution">
    <text evidence="2">The sequence shown here is derived from an EMBL/GenBank/DDBJ whole genome shotgun (WGS) entry which is preliminary data.</text>
</comment>
<gene>
    <name evidence="2" type="ORF">IV38_GL000459</name>
    <name evidence="3" type="ORF">IV40_GL000209</name>
</gene>
<evidence type="ECO:0000256" key="1">
    <source>
        <dbReference type="SAM" id="Phobius"/>
    </source>
</evidence>
<evidence type="ECO:0000313" key="2">
    <source>
        <dbReference type="EMBL" id="KRN29573.1"/>
    </source>
</evidence>
<name>A0A0R2FT70_9LACO</name>
<accession>A0A0R2FT70</accession>
<keyword evidence="1" id="KW-0472">Membrane</keyword>
<dbReference type="Proteomes" id="UP000051645">
    <property type="component" value="Unassembled WGS sequence"/>
</dbReference>